<dbReference type="AlphaFoldDB" id="A0A9Q3YMV2"/>
<gene>
    <name evidence="6" type="ORF">LL252_11630</name>
</gene>
<evidence type="ECO:0000313" key="6">
    <source>
        <dbReference type="EMBL" id="MCC4309224.1"/>
    </source>
</evidence>
<dbReference type="SUPFAM" id="SSF46785">
    <property type="entry name" value="Winged helix' DNA-binding domain"/>
    <property type="match status" value="1"/>
</dbReference>
<sequence>MNLRRLEHLVALAEEGAFAAAARRCHLSQPAFSRSIQGLEEELGVALFDRTRQGVVATAAGRHLVDRARRVLREARGLRRDADLIRQQDLGEVRFGAGAFPSAVLLPGVLADLMNAHPRLKVRVEVGEWAGLLRKVEAEQLDFAVVERRTVPPDSALETRLLAVEAAGWYVRGGHPLAARRGLAVTDLRAYPLVSVPLPAAARERLGRELGLAHGEALPLALECNDLIALREVVTRTDAVLSATPSVCRDEVARGRLVRLDLERVRPKVEFAVARLAQRTLSPAAEKALALIERSVGRL</sequence>
<proteinExistence type="inferred from homology"/>
<dbReference type="GO" id="GO:0003677">
    <property type="term" value="F:DNA binding"/>
    <property type="evidence" value="ECO:0007669"/>
    <property type="project" value="UniProtKB-KW"/>
</dbReference>
<keyword evidence="3" id="KW-0238">DNA-binding</keyword>
<dbReference type="PANTHER" id="PTHR30419:SF30">
    <property type="entry name" value="LYSR FAMILY TRANSCRIPTIONAL REGULATOR"/>
    <property type="match status" value="1"/>
</dbReference>
<dbReference type="Proteomes" id="UP001108027">
    <property type="component" value="Unassembled WGS sequence"/>
</dbReference>
<dbReference type="PRINTS" id="PR00039">
    <property type="entry name" value="HTHLYSR"/>
</dbReference>
<keyword evidence="7" id="KW-1185">Reference proteome</keyword>
<evidence type="ECO:0000256" key="1">
    <source>
        <dbReference type="ARBA" id="ARBA00009437"/>
    </source>
</evidence>
<keyword evidence="2" id="KW-0805">Transcription regulation</keyword>
<dbReference type="GO" id="GO:0003700">
    <property type="term" value="F:DNA-binding transcription factor activity"/>
    <property type="evidence" value="ECO:0007669"/>
    <property type="project" value="InterPro"/>
</dbReference>
<dbReference type="Pfam" id="PF00126">
    <property type="entry name" value="HTH_1"/>
    <property type="match status" value="1"/>
</dbReference>
<comment type="similarity">
    <text evidence="1">Belongs to the LysR transcriptional regulatory family.</text>
</comment>
<name>A0A9Q3YMV2_9GAMM</name>
<dbReference type="PROSITE" id="PS50931">
    <property type="entry name" value="HTH_LYSR"/>
    <property type="match status" value="1"/>
</dbReference>
<comment type="caution">
    <text evidence="6">The sequence shown here is derived from an EMBL/GenBank/DDBJ whole genome shotgun (WGS) entry which is preliminary data.</text>
</comment>
<evidence type="ECO:0000256" key="2">
    <source>
        <dbReference type="ARBA" id="ARBA00023015"/>
    </source>
</evidence>
<dbReference type="Gene3D" id="3.40.190.10">
    <property type="entry name" value="Periplasmic binding protein-like II"/>
    <property type="match status" value="2"/>
</dbReference>
<dbReference type="GO" id="GO:0005829">
    <property type="term" value="C:cytosol"/>
    <property type="evidence" value="ECO:0007669"/>
    <property type="project" value="TreeGrafter"/>
</dbReference>
<reference evidence="6" key="1">
    <citation type="submission" date="2021-10" db="EMBL/GenBank/DDBJ databases">
        <title>The diversity and Nitrogen Metabolism of Culturable Nitrate-Utilizing Bacteria Within the Oxygen Minimum Zone of the Changjiang (Yangtze River)Estuary.</title>
        <authorList>
            <person name="Zhang D."/>
            <person name="Zheng J."/>
            <person name="Liu S."/>
            <person name="He W."/>
        </authorList>
    </citation>
    <scope>NUCLEOTIDE SEQUENCE</scope>
    <source>
        <strain evidence="6">FXH-223</strain>
    </source>
</reference>
<dbReference type="Pfam" id="PF03466">
    <property type="entry name" value="LysR_substrate"/>
    <property type="match status" value="1"/>
</dbReference>
<organism evidence="6 7">
    <name type="scientific">Alloalcanivorax marinus</name>
    <dbReference type="NCBI Taxonomy" id="1177169"/>
    <lineage>
        <taxon>Bacteria</taxon>
        <taxon>Pseudomonadati</taxon>
        <taxon>Pseudomonadota</taxon>
        <taxon>Gammaproteobacteria</taxon>
        <taxon>Oceanospirillales</taxon>
        <taxon>Alcanivoracaceae</taxon>
        <taxon>Alloalcanivorax</taxon>
    </lineage>
</organism>
<evidence type="ECO:0000259" key="5">
    <source>
        <dbReference type="PROSITE" id="PS50931"/>
    </source>
</evidence>
<dbReference type="Gene3D" id="1.10.10.10">
    <property type="entry name" value="Winged helix-like DNA-binding domain superfamily/Winged helix DNA-binding domain"/>
    <property type="match status" value="1"/>
</dbReference>
<evidence type="ECO:0000313" key="7">
    <source>
        <dbReference type="Proteomes" id="UP001108027"/>
    </source>
</evidence>
<keyword evidence="4" id="KW-0804">Transcription</keyword>
<protein>
    <submittedName>
        <fullName evidence="6">LysR family transcriptional regulator</fullName>
    </submittedName>
</protein>
<dbReference type="RefSeq" id="WP_228234134.1">
    <property type="nucleotide sequence ID" value="NZ_JAJGNA010000013.1"/>
</dbReference>
<dbReference type="PANTHER" id="PTHR30419">
    <property type="entry name" value="HTH-TYPE TRANSCRIPTIONAL REGULATOR YBHD"/>
    <property type="match status" value="1"/>
</dbReference>
<feature type="domain" description="HTH lysR-type" evidence="5">
    <location>
        <begin position="1"/>
        <end position="58"/>
    </location>
</feature>
<evidence type="ECO:0000256" key="3">
    <source>
        <dbReference type="ARBA" id="ARBA00023125"/>
    </source>
</evidence>
<evidence type="ECO:0000256" key="4">
    <source>
        <dbReference type="ARBA" id="ARBA00023163"/>
    </source>
</evidence>
<dbReference type="EMBL" id="JAJGNA010000013">
    <property type="protein sequence ID" value="MCC4309224.1"/>
    <property type="molecule type" value="Genomic_DNA"/>
</dbReference>
<dbReference type="FunFam" id="1.10.10.10:FF:000001">
    <property type="entry name" value="LysR family transcriptional regulator"/>
    <property type="match status" value="1"/>
</dbReference>
<accession>A0A9Q3YMV2</accession>
<dbReference type="InterPro" id="IPR005119">
    <property type="entry name" value="LysR_subst-bd"/>
</dbReference>
<dbReference type="InterPro" id="IPR036388">
    <property type="entry name" value="WH-like_DNA-bd_sf"/>
</dbReference>
<dbReference type="SUPFAM" id="SSF53850">
    <property type="entry name" value="Periplasmic binding protein-like II"/>
    <property type="match status" value="1"/>
</dbReference>
<dbReference type="InterPro" id="IPR000847">
    <property type="entry name" value="LysR_HTH_N"/>
</dbReference>
<dbReference type="InterPro" id="IPR036390">
    <property type="entry name" value="WH_DNA-bd_sf"/>
</dbReference>
<dbReference type="InterPro" id="IPR050950">
    <property type="entry name" value="HTH-type_LysR_regulators"/>
</dbReference>